<keyword evidence="1" id="KW-0175">Coiled coil</keyword>
<gene>
    <name evidence="2" type="ORF">LITE_LOCUS21843</name>
</gene>
<evidence type="ECO:0000256" key="1">
    <source>
        <dbReference type="SAM" id="Coils"/>
    </source>
</evidence>
<protein>
    <submittedName>
        <fullName evidence="2">Uncharacterized protein</fullName>
    </submittedName>
</protein>
<comment type="caution">
    <text evidence="2">The sequence shown here is derived from an EMBL/GenBank/DDBJ whole genome shotgun (WGS) entry which is preliminary data.</text>
</comment>
<organism evidence="2 3">
    <name type="scientific">Linum tenue</name>
    <dbReference type="NCBI Taxonomy" id="586396"/>
    <lineage>
        <taxon>Eukaryota</taxon>
        <taxon>Viridiplantae</taxon>
        <taxon>Streptophyta</taxon>
        <taxon>Embryophyta</taxon>
        <taxon>Tracheophyta</taxon>
        <taxon>Spermatophyta</taxon>
        <taxon>Magnoliopsida</taxon>
        <taxon>eudicotyledons</taxon>
        <taxon>Gunneridae</taxon>
        <taxon>Pentapetalae</taxon>
        <taxon>rosids</taxon>
        <taxon>fabids</taxon>
        <taxon>Malpighiales</taxon>
        <taxon>Linaceae</taxon>
        <taxon>Linum</taxon>
    </lineage>
</organism>
<dbReference type="Proteomes" id="UP001154282">
    <property type="component" value="Unassembled WGS sequence"/>
</dbReference>
<reference evidence="2" key="1">
    <citation type="submission" date="2022-08" db="EMBL/GenBank/DDBJ databases">
        <authorList>
            <person name="Gutierrez-Valencia J."/>
        </authorList>
    </citation>
    <scope>NUCLEOTIDE SEQUENCE</scope>
</reference>
<keyword evidence="3" id="KW-1185">Reference proteome</keyword>
<dbReference type="AlphaFoldDB" id="A0AAV0L687"/>
<accession>A0AAV0L687</accession>
<evidence type="ECO:0000313" key="2">
    <source>
        <dbReference type="EMBL" id="CAI0428834.1"/>
    </source>
</evidence>
<name>A0AAV0L687_9ROSI</name>
<evidence type="ECO:0000313" key="3">
    <source>
        <dbReference type="Proteomes" id="UP001154282"/>
    </source>
</evidence>
<dbReference type="EMBL" id="CAMGYJ010000006">
    <property type="protein sequence ID" value="CAI0428834.1"/>
    <property type="molecule type" value="Genomic_DNA"/>
</dbReference>
<feature type="coiled-coil region" evidence="1">
    <location>
        <begin position="164"/>
        <end position="287"/>
    </location>
</feature>
<sequence>MVLFDFKSDKHFVASSDKTTLHIYELTNPTIHPSRIRKTHWREIANDQGDADEDGVEEEEVSYNGLMFFDGYGKIEGEAPLTKLAQHLTRLRLIVSPQGHIFQDVAELGEHRDFGIHYLRLNDLFNWPDHGVSMASVTMWGRLVLKYSILKREKRSVTNGGVSKEKYEELKKMVSQKDEELENLREEMEEQDREMKMLKREREDAGEQQKAELRELVKNKDAELRKLLKKKDDELQLLKKGEADKLKEKTDKLEELKREKDAGAKLSKEKDEELKTLRAKLESLRKIDKGGEVATAAASKGKILVDSDEWHNLKNDEMKTRQELLKKDEEIKRRLEKEREDKEALQKLKKENQEVMQANAAETRMLRDQVSSLHELEQRRKQTWALTGETRFLSGFIVDAHRRRPVPPETWRNVQATNDHCYTYVPYTAGSSSAFPSINWARVDEEPKDWPPPPPIGAQCQSGQFDKSNWWFMKTYSPEGRLAMVAYYDGSQTCFTIPDYLPPLRLPFPIKSKLFTTTPFFLVQLDGAVKLVFTYRD</sequence>
<feature type="coiled-coil region" evidence="1">
    <location>
        <begin position="318"/>
        <end position="365"/>
    </location>
</feature>
<proteinExistence type="predicted"/>